<evidence type="ECO:0000313" key="2">
    <source>
        <dbReference type="Proteomes" id="UP001239111"/>
    </source>
</evidence>
<protein>
    <submittedName>
        <fullName evidence="1">Uncharacterized protein</fullName>
    </submittedName>
</protein>
<organism evidence="1 2">
    <name type="scientific">Eretmocerus hayati</name>
    <dbReference type="NCBI Taxonomy" id="131215"/>
    <lineage>
        <taxon>Eukaryota</taxon>
        <taxon>Metazoa</taxon>
        <taxon>Ecdysozoa</taxon>
        <taxon>Arthropoda</taxon>
        <taxon>Hexapoda</taxon>
        <taxon>Insecta</taxon>
        <taxon>Pterygota</taxon>
        <taxon>Neoptera</taxon>
        <taxon>Endopterygota</taxon>
        <taxon>Hymenoptera</taxon>
        <taxon>Apocrita</taxon>
        <taxon>Proctotrupomorpha</taxon>
        <taxon>Chalcidoidea</taxon>
        <taxon>Aphelinidae</taxon>
        <taxon>Aphelininae</taxon>
        <taxon>Eretmocerus</taxon>
    </lineage>
</organism>
<proteinExistence type="predicted"/>
<gene>
    <name evidence="1" type="ORF">QAD02_018946</name>
</gene>
<comment type="caution">
    <text evidence="1">The sequence shown here is derived from an EMBL/GenBank/DDBJ whole genome shotgun (WGS) entry which is preliminary data.</text>
</comment>
<reference evidence="1" key="1">
    <citation type="submission" date="2023-04" db="EMBL/GenBank/DDBJ databases">
        <title>A chromosome-level genome assembly of the parasitoid wasp Eretmocerus hayati.</title>
        <authorList>
            <person name="Zhong Y."/>
            <person name="Liu S."/>
            <person name="Liu Y."/>
        </authorList>
    </citation>
    <scope>NUCLEOTIDE SEQUENCE</scope>
    <source>
        <strain evidence="1">ZJU_SS_LIU_2023</strain>
    </source>
</reference>
<dbReference type="Proteomes" id="UP001239111">
    <property type="component" value="Chromosome 1"/>
</dbReference>
<accession>A0ACC2PHV2</accession>
<keyword evidence="2" id="KW-1185">Reference proteome</keyword>
<sequence length="184" mass="20838">MTKENDVVDYYNLKLDDLTGKLLKVYMYQNVQNIQEIHEKLVSKELPCCIVKAELVIDPFQIAIAANKAVLNEKYGQMVTRSLFTEIIFNLSISKNITQSLTTFGISKDTSNILVILIHDSGEQEAVEKSVLEQINGNRVSITRLPEFSNVNLIKKTYKVSQEELEVSNLLDSIVSRISDKVVK</sequence>
<dbReference type="EMBL" id="CM056741">
    <property type="protein sequence ID" value="KAJ8683154.1"/>
    <property type="molecule type" value="Genomic_DNA"/>
</dbReference>
<name>A0ACC2PHV2_9HYME</name>
<evidence type="ECO:0000313" key="1">
    <source>
        <dbReference type="EMBL" id="KAJ8683154.1"/>
    </source>
</evidence>